<keyword evidence="6" id="KW-0809">Transit peptide</keyword>
<reference evidence="12" key="1">
    <citation type="submission" date="2020-06" db="EMBL/GenBank/DDBJ databases">
        <title>A chromosome-scale genome assembly of Talaromyces rugulosus W13939.</title>
        <authorList>
            <person name="Wang B."/>
            <person name="Guo L."/>
            <person name="Ye K."/>
            <person name="Wang L."/>
        </authorList>
    </citation>
    <scope>NUCLEOTIDE SEQUENCE [LARGE SCALE GENOMIC DNA]</scope>
    <source>
        <strain evidence="12">W13939</strain>
    </source>
</reference>
<comment type="subcellular location">
    <subcellularLocation>
        <location evidence="1">Membrane</location>
        <topology evidence="1">Multi-pass membrane protein</topology>
    </subcellularLocation>
    <subcellularLocation>
        <location evidence="10">Mitochondrion inner membrane</location>
        <topology evidence="10">Multi-pass membrane protein</topology>
    </subcellularLocation>
</comment>
<dbReference type="Gene3D" id="2.40.128.330">
    <property type="match status" value="1"/>
</dbReference>
<dbReference type="GO" id="GO:0005743">
    <property type="term" value="C:mitochondrial inner membrane"/>
    <property type="evidence" value="ECO:0007669"/>
    <property type="project" value="UniProtKB-SubCell"/>
</dbReference>
<dbReference type="EMBL" id="CP055899">
    <property type="protein sequence ID" value="QKX57652.1"/>
    <property type="molecule type" value="Genomic_DNA"/>
</dbReference>
<keyword evidence="9 10" id="KW-0472">Membrane</keyword>
<accession>A0A7H8QUG6</accession>
<feature type="transmembrane region" description="Helical" evidence="10">
    <location>
        <begin position="382"/>
        <end position="401"/>
    </location>
</feature>
<evidence type="ECO:0000256" key="9">
    <source>
        <dbReference type="ARBA" id="ARBA00023136"/>
    </source>
</evidence>
<dbReference type="GO" id="GO:0045016">
    <property type="term" value="P:mitochondrial magnesium ion transmembrane transport"/>
    <property type="evidence" value="ECO:0007669"/>
    <property type="project" value="TreeGrafter"/>
</dbReference>
<dbReference type="RefSeq" id="XP_035343830.1">
    <property type="nucleotide sequence ID" value="XM_035487937.1"/>
</dbReference>
<name>A0A7H8QUG6_TALRU</name>
<dbReference type="Gene3D" id="1.20.58.340">
    <property type="entry name" value="Magnesium transport protein CorA, transmembrane region"/>
    <property type="match status" value="1"/>
</dbReference>
<evidence type="ECO:0000256" key="4">
    <source>
        <dbReference type="ARBA" id="ARBA00022692"/>
    </source>
</evidence>
<dbReference type="OrthoDB" id="10251508at2759"/>
<dbReference type="CDD" id="cd12823">
    <property type="entry name" value="Mrs2_Mfm1p-like"/>
    <property type="match status" value="1"/>
</dbReference>
<feature type="transmembrane region" description="Helical" evidence="10">
    <location>
        <begin position="413"/>
        <end position="433"/>
    </location>
</feature>
<protein>
    <recommendedName>
        <fullName evidence="10">Magnesium transporter</fullName>
    </recommendedName>
</protein>
<dbReference type="InterPro" id="IPR039204">
    <property type="entry name" value="MRS2-like"/>
</dbReference>
<sequence>MSVVLPWVIRGGYPNPNTFSTVLQRCTPWRKLQATRGVVVAPAKPIQSTARPSLCNVRFSSTTTAVSEKNSVDARRLYDLSIQLSQRPVNGNSPMQYTRYACNGVAPVVGQSTKLDIANSYGLSTRDLHVFDLPSDGFSHILVRENTILVHLFDLRLLVQHDHALLFNVTESTSNDSYNSQYLNGDRTQKESLSNSNTVSRVFRHNLEGKAYSDDEHATLLTGQPYELRVVEAALASVASVLRAEYVLTDQQVSDSLKMSDLSILDADESLVHTELNLILDLTRKISGIKQRSSQVRDIAQELLNEDEDMANMHLTDKHAGKPHAAQDHQDVEYLFEAYFKATEAVVQDATILMKNIQRTEETIKSSLSVRRNQLMLLEVKIEILMLALAGATLIAGWYGMNVVNYLEGDKNAFAAILVVSLTTIFSASWYGMRKLQRIRGLRL</sequence>
<dbReference type="GO" id="GO:0015095">
    <property type="term" value="F:magnesium ion transmembrane transporter activity"/>
    <property type="evidence" value="ECO:0007669"/>
    <property type="project" value="TreeGrafter"/>
</dbReference>
<keyword evidence="8 10" id="KW-0406">Ion transport</keyword>
<dbReference type="AlphaFoldDB" id="A0A7H8QUG6"/>
<dbReference type="Proteomes" id="UP000509510">
    <property type="component" value="Chromosome II"/>
</dbReference>
<keyword evidence="10" id="KW-0496">Mitochondrion</keyword>
<dbReference type="GeneID" id="55992270"/>
<comment type="similarity">
    <text evidence="2 10">Belongs to the CorA metal ion transporter (MIT) (TC 1.A.35) family.</text>
</comment>
<organism evidence="11 12">
    <name type="scientific">Talaromyces rugulosus</name>
    <name type="common">Penicillium rugulosum</name>
    <dbReference type="NCBI Taxonomy" id="121627"/>
    <lineage>
        <taxon>Eukaryota</taxon>
        <taxon>Fungi</taxon>
        <taxon>Dikarya</taxon>
        <taxon>Ascomycota</taxon>
        <taxon>Pezizomycotina</taxon>
        <taxon>Eurotiomycetes</taxon>
        <taxon>Eurotiomycetidae</taxon>
        <taxon>Eurotiales</taxon>
        <taxon>Trichocomaceae</taxon>
        <taxon>Talaromyces</taxon>
        <taxon>Talaromyces sect. Islandici</taxon>
    </lineage>
</organism>
<evidence type="ECO:0000256" key="1">
    <source>
        <dbReference type="ARBA" id="ARBA00004141"/>
    </source>
</evidence>
<evidence type="ECO:0000313" key="12">
    <source>
        <dbReference type="Proteomes" id="UP000509510"/>
    </source>
</evidence>
<dbReference type="PANTHER" id="PTHR13890">
    <property type="entry name" value="RNA SPLICING PROTEIN MRS2, MITOCHONDRIAL"/>
    <property type="match status" value="1"/>
</dbReference>
<proteinExistence type="inferred from homology"/>
<evidence type="ECO:0000256" key="8">
    <source>
        <dbReference type="ARBA" id="ARBA00023065"/>
    </source>
</evidence>
<dbReference type="PANTHER" id="PTHR13890:SF0">
    <property type="entry name" value="MAGNESIUM TRANSPORTER MRS2 HOMOLOG, MITOCHONDRIAL"/>
    <property type="match status" value="1"/>
</dbReference>
<evidence type="ECO:0000256" key="2">
    <source>
        <dbReference type="ARBA" id="ARBA00009765"/>
    </source>
</evidence>
<keyword evidence="12" id="KW-1185">Reference proteome</keyword>
<evidence type="ECO:0000256" key="7">
    <source>
        <dbReference type="ARBA" id="ARBA00022989"/>
    </source>
</evidence>
<dbReference type="Pfam" id="PF22099">
    <property type="entry name" value="MRS2-like"/>
    <property type="match status" value="1"/>
</dbReference>
<dbReference type="KEGG" id="trg:TRUGW13939_04770"/>
<gene>
    <name evidence="11" type="ORF">TRUGW13939_04770</name>
</gene>
<evidence type="ECO:0000256" key="5">
    <source>
        <dbReference type="ARBA" id="ARBA00022842"/>
    </source>
</evidence>
<evidence type="ECO:0000256" key="6">
    <source>
        <dbReference type="ARBA" id="ARBA00022946"/>
    </source>
</evidence>
<keyword evidence="4 10" id="KW-0812">Transmembrane</keyword>
<evidence type="ECO:0000256" key="10">
    <source>
        <dbReference type="RuleBase" id="RU366042"/>
    </source>
</evidence>
<evidence type="ECO:0000256" key="3">
    <source>
        <dbReference type="ARBA" id="ARBA00022448"/>
    </source>
</evidence>
<evidence type="ECO:0000313" key="11">
    <source>
        <dbReference type="EMBL" id="QKX57652.1"/>
    </source>
</evidence>
<keyword evidence="5 10" id="KW-0460">Magnesium</keyword>
<keyword evidence="10" id="KW-0999">Mitochondrion inner membrane</keyword>
<keyword evidence="3 10" id="KW-0813">Transport</keyword>
<keyword evidence="7 10" id="KW-1133">Transmembrane helix</keyword>